<dbReference type="InterPro" id="IPR052583">
    <property type="entry name" value="ATP-helicase/E3_Ub-Ligase"/>
</dbReference>
<organism evidence="12 13">
    <name type="scientific">Ascodesmis nigricans</name>
    <dbReference type="NCBI Taxonomy" id="341454"/>
    <lineage>
        <taxon>Eukaryota</taxon>
        <taxon>Fungi</taxon>
        <taxon>Dikarya</taxon>
        <taxon>Ascomycota</taxon>
        <taxon>Pezizomycotina</taxon>
        <taxon>Pezizomycetes</taxon>
        <taxon>Pezizales</taxon>
        <taxon>Ascodesmidaceae</taxon>
        <taxon>Ascodesmis</taxon>
    </lineage>
</organism>
<evidence type="ECO:0000256" key="1">
    <source>
        <dbReference type="ARBA" id="ARBA00022723"/>
    </source>
</evidence>
<dbReference type="PROSITE" id="PS51192">
    <property type="entry name" value="HELICASE_ATP_BIND_1"/>
    <property type="match status" value="1"/>
</dbReference>
<dbReference type="GO" id="GO:0061630">
    <property type="term" value="F:ubiquitin protein ligase activity"/>
    <property type="evidence" value="ECO:0007669"/>
    <property type="project" value="TreeGrafter"/>
</dbReference>
<dbReference type="EMBL" id="ML220132">
    <property type="protein sequence ID" value="TGZ79338.1"/>
    <property type="molecule type" value="Genomic_DNA"/>
</dbReference>
<dbReference type="InterPro" id="IPR000330">
    <property type="entry name" value="SNF2_N"/>
</dbReference>
<dbReference type="PROSITE" id="PS50089">
    <property type="entry name" value="ZF_RING_2"/>
    <property type="match status" value="1"/>
</dbReference>
<dbReference type="InterPro" id="IPR001841">
    <property type="entry name" value="Znf_RING"/>
</dbReference>
<dbReference type="InterPro" id="IPR059033">
    <property type="entry name" value="C144_05_dom"/>
</dbReference>
<dbReference type="SUPFAM" id="SSF52540">
    <property type="entry name" value="P-loop containing nucleoside triphosphate hydrolases"/>
    <property type="match status" value="2"/>
</dbReference>
<dbReference type="GO" id="GO:0016787">
    <property type="term" value="F:hydrolase activity"/>
    <property type="evidence" value="ECO:0007669"/>
    <property type="project" value="UniProtKB-KW"/>
</dbReference>
<feature type="compositionally biased region" description="Basic and acidic residues" evidence="9">
    <location>
        <begin position="1559"/>
        <end position="1578"/>
    </location>
</feature>
<dbReference type="SMART" id="SM00184">
    <property type="entry name" value="RING"/>
    <property type="match status" value="1"/>
</dbReference>
<dbReference type="CDD" id="cd18793">
    <property type="entry name" value="SF2_C_SNF"/>
    <property type="match status" value="1"/>
</dbReference>
<feature type="region of interest" description="Disordered" evidence="9">
    <location>
        <begin position="929"/>
        <end position="952"/>
    </location>
</feature>
<feature type="region of interest" description="Disordered" evidence="9">
    <location>
        <begin position="1506"/>
        <end position="1586"/>
    </location>
</feature>
<evidence type="ECO:0000259" key="10">
    <source>
        <dbReference type="PROSITE" id="PS50089"/>
    </source>
</evidence>
<dbReference type="GO" id="GO:0006974">
    <property type="term" value="P:DNA damage response"/>
    <property type="evidence" value="ECO:0007669"/>
    <property type="project" value="TreeGrafter"/>
</dbReference>
<evidence type="ECO:0000256" key="8">
    <source>
        <dbReference type="SAM" id="Coils"/>
    </source>
</evidence>
<feature type="domain" description="RING-type" evidence="10">
    <location>
        <begin position="1164"/>
        <end position="1202"/>
    </location>
</feature>
<evidence type="ECO:0000256" key="6">
    <source>
        <dbReference type="ARBA" id="ARBA00022840"/>
    </source>
</evidence>
<dbReference type="InterPro" id="IPR049730">
    <property type="entry name" value="SNF2/RAD54-like_C"/>
</dbReference>
<evidence type="ECO:0000313" key="13">
    <source>
        <dbReference type="Proteomes" id="UP000298138"/>
    </source>
</evidence>
<dbReference type="GO" id="GO:0000209">
    <property type="term" value="P:protein polyubiquitination"/>
    <property type="evidence" value="ECO:0007669"/>
    <property type="project" value="TreeGrafter"/>
</dbReference>
<keyword evidence="1" id="KW-0479">Metal-binding</keyword>
<evidence type="ECO:0008006" key="14">
    <source>
        <dbReference type="Google" id="ProtNLM"/>
    </source>
</evidence>
<dbReference type="PANTHER" id="PTHR45865:SF1">
    <property type="entry name" value="E3 UBIQUITIN-PROTEIN LIGASE SHPRH"/>
    <property type="match status" value="1"/>
</dbReference>
<evidence type="ECO:0000256" key="3">
    <source>
        <dbReference type="ARBA" id="ARBA00022771"/>
    </source>
</evidence>
<feature type="coiled-coil region" evidence="8">
    <location>
        <begin position="700"/>
        <end position="731"/>
    </location>
</feature>
<evidence type="ECO:0000256" key="2">
    <source>
        <dbReference type="ARBA" id="ARBA00022741"/>
    </source>
</evidence>
<keyword evidence="13" id="KW-1185">Reference proteome</keyword>
<dbReference type="Gene3D" id="3.40.50.10810">
    <property type="entry name" value="Tandem AAA-ATPase domain"/>
    <property type="match status" value="1"/>
</dbReference>
<evidence type="ECO:0000256" key="7">
    <source>
        <dbReference type="PROSITE-ProRule" id="PRU00175"/>
    </source>
</evidence>
<dbReference type="Pfam" id="PF26021">
    <property type="entry name" value="Ferritin_C144_05"/>
    <property type="match status" value="1"/>
</dbReference>
<dbReference type="Pfam" id="PF00176">
    <property type="entry name" value="SNF2-rel_dom"/>
    <property type="match status" value="1"/>
</dbReference>
<dbReference type="InterPro" id="IPR014001">
    <property type="entry name" value="Helicase_ATP-bd"/>
</dbReference>
<dbReference type="Gene3D" id="3.30.40.10">
    <property type="entry name" value="Zinc/RING finger domain, C3HC4 (zinc finger)"/>
    <property type="match status" value="1"/>
</dbReference>
<dbReference type="Proteomes" id="UP000298138">
    <property type="component" value="Unassembled WGS sequence"/>
</dbReference>
<reference evidence="12 13" key="1">
    <citation type="submission" date="2019-04" db="EMBL/GenBank/DDBJ databases">
        <title>Comparative genomics and transcriptomics to analyze fruiting body development in filamentous ascomycetes.</title>
        <authorList>
            <consortium name="DOE Joint Genome Institute"/>
            <person name="Lutkenhaus R."/>
            <person name="Traeger S."/>
            <person name="Breuer J."/>
            <person name="Kuo A."/>
            <person name="Lipzen A."/>
            <person name="Pangilinan J."/>
            <person name="Dilworth D."/>
            <person name="Sandor L."/>
            <person name="Poggeler S."/>
            <person name="Barry K."/>
            <person name="Grigoriev I.V."/>
            <person name="Nowrousian M."/>
        </authorList>
    </citation>
    <scope>NUCLEOTIDE SEQUENCE [LARGE SCALE GENOMIC DNA]</scope>
    <source>
        <strain evidence="12 13">CBS 389.68</strain>
    </source>
</reference>
<keyword evidence="6" id="KW-0067">ATP-binding</keyword>
<protein>
    <recommendedName>
        <fullName evidence="14">RING-type domain-containing protein</fullName>
    </recommendedName>
</protein>
<dbReference type="InterPro" id="IPR038718">
    <property type="entry name" value="SNF2-like_sf"/>
</dbReference>
<dbReference type="InterPro" id="IPR027417">
    <property type="entry name" value="P-loop_NTPase"/>
</dbReference>
<dbReference type="InterPro" id="IPR013083">
    <property type="entry name" value="Znf_RING/FYVE/PHD"/>
</dbReference>
<dbReference type="SMART" id="SM00487">
    <property type="entry name" value="DEXDc"/>
    <property type="match status" value="1"/>
</dbReference>
<keyword evidence="3 7" id="KW-0863">Zinc-finger</keyword>
<sequence>METKAMEGSGRFVKVTPQRTTWYVRTFWDFDAEELKAVFERDQETPPAKRRKTPASYKPAEEMVLGPGLFPKDLLVIVNREITLIIPETLAYLFKELQGYDTPHLINHSFTTYREDGGSQTDYSFQYLGNGELGLFSTIYAVEASNVDLPCELSFRSAIRASSAVKGWNPYHCSYYLRIQHNDVGRCALVLNIQVSVESIETWNRTTLELAIKHHKVTSGPRPSEYPISVTEFYDCLHTPDKNAFVPPGIQPAMLKCELLPFQRRTVQWMLRREGVSLQIDGTLQPYNPQDSREVPLLFKAETDLTGHVVYESHLLGMYTRNIQAARGALRQLRGGILAEEMGLGKSVEIAALSSLHRRAFTPGERINFEGRQIQTTGATLIICPMSILKQWMDEIGIHAPDLRIFHYTGLANSFHENSNQEVIDILSGNDIVFITYTELSKEIHYARAPPTRTLRGEKNNEPRRSPLVEMSWWRICLDEAQMALGFSHAAEIARQLPRVNSWIVSGTPIKTDVNDCQGHLMFLQVEPFSYHRPAFRHMIHHHHDAFADLFGSISLRHSKAMVSDELKLPPQSRVVVTVPFTPIEKENYDALFKEMCQVLQLNEVGEPTASDSSWDPNRSYTEMRSWLNHLRRICIHLGAVAREGGATAEKNNPKTVQEVLFFMIEQQISKMKSNQRELYMKKVQRGQLHEQEKRPRQAVEIWEKLLFELERTVKECKEELQKEILDLQKEDGVGMEKRRREVDALVEDDDIDATDSETDDATNAKSKKHRVAKARMRLRGFLEVKHSCIYWIATGYHQLAGEASQQLKNGEISPEEQRRLNILVAEYKEKEDWFYSEAQNIRRELMTETRGRALRFMNELGARRDPKHPMHFVNVHVMEPLPEVGIQAHRHVVNFEPIMVALNKQAYLLNQWRNRLCELLQTPLFDSETEEKKGFDNKEEGEDENHGDEHEKAVILQEQCYTYIFALRAVMADRQDTLSGDISYVHFERRNVIMNEQGLDSNLFDDLLRQKGNDYYPIISAGLRNSISEFRSLINGLKLEAANGSDRSAKEVELAEPVLNELVAAEKEHNKISGILSREMQYFRGALNARIEFYRQLQYVSDTLLPIDIVATYNRPTIDKSLFNYILRHEWDLTQSIDQARARIRYLQHLQGPKTAIQTSPDCLICMSPYQTGVMTTCGHSVCSDCMRRWLRNSRTCPECRFPLKGNSSLYQISYQPSQTKMLKQSESPNNKNNQHTGSGLLSNSLFSVAGETLIRKINAIELPFSYGSKIDMIIRHLLYLQRSEPGTKAVVFSQWSYILDVVKVAISTAGIRYCSLQNEAAKGSRDNRARARPLESNYRWPDKVATGWSGGVEEFKSDPNITCFLLHAKSQAAGLTLVNATHVFLCEPLVNVPLELQAISRVHRIGQKKPTTVWVYTVEGTVEEGVLELSTKRRLEMIGKEDTSSRELADEDGDVNMKDFDEAYSAELKGPLVQIVEKSPNGGEVVPDDDLWSCLFSAAIKRHRAEKKNQPRESDNEDDDDDKDHGSDGNNNDGDGDNDRNDAEGDENNDNTGEMQLEVRDGDERNPLMASEETRGDGSQQSQA</sequence>
<feature type="domain" description="Helicase ATP-binding" evidence="11">
    <location>
        <begin position="327"/>
        <end position="527"/>
    </location>
</feature>
<evidence type="ECO:0000256" key="4">
    <source>
        <dbReference type="ARBA" id="ARBA00022801"/>
    </source>
</evidence>
<keyword evidence="8" id="KW-0175">Coiled coil</keyword>
<dbReference type="SUPFAM" id="SSF57850">
    <property type="entry name" value="RING/U-box"/>
    <property type="match status" value="1"/>
</dbReference>
<dbReference type="GO" id="GO:0008270">
    <property type="term" value="F:zinc ion binding"/>
    <property type="evidence" value="ECO:0007669"/>
    <property type="project" value="UniProtKB-KW"/>
</dbReference>
<evidence type="ECO:0000256" key="5">
    <source>
        <dbReference type="ARBA" id="ARBA00022833"/>
    </source>
</evidence>
<keyword evidence="2" id="KW-0547">Nucleotide-binding</keyword>
<evidence type="ECO:0000313" key="12">
    <source>
        <dbReference type="EMBL" id="TGZ79338.1"/>
    </source>
</evidence>
<keyword evidence="4" id="KW-0378">Hydrolase</keyword>
<dbReference type="FunCoup" id="A0A4S2MSR3">
    <property type="interactions" value="217"/>
</dbReference>
<dbReference type="InterPro" id="IPR017907">
    <property type="entry name" value="Znf_RING_CS"/>
</dbReference>
<accession>A0A4S2MSR3</accession>
<dbReference type="GO" id="GO:0005634">
    <property type="term" value="C:nucleus"/>
    <property type="evidence" value="ECO:0007669"/>
    <property type="project" value="TreeGrafter"/>
</dbReference>
<evidence type="ECO:0000259" key="11">
    <source>
        <dbReference type="PROSITE" id="PS51192"/>
    </source>
</evidence>
<dbReference type="OrthoDB" id="5330228at2759"/>
<evidence type="ECO:0000256" key="9">
    <source>
        <dbReference type="SAM" id="MobiDB-lite"/>
    </source>
</evidence>
<keyword evidence="5" id="KW-0862">Zinc</keyword>
<dbReference type="InParanoid" id="A0A4S2MSR3"/>
<proteinExistence type="predicted"/>
<dbReference type="CDD" id="cd16449">
    <property type="entry name" value="RING-HC"/>
    <property type="match status" value="1"/>
</dbReference>
<dbReference type="PANTHER" id="PTHR45865">
    <property type="entry name" value="E3 UBIQUITIN-PROTEIN LIGASE SHPRH FAMILY MEMBER"/>
    <property type="match status" value="1"/>
</dbReference>
<dbReference type="GO" id="GO:0005524">
    <property type="term" value="F:ATP binding"/>
    <property type="evidence" value="ECO:0007669"/>
    <property type="project" value="InterPro"/>
</dbReference>
<dbReference type="Gene3D" id="3.40.50.300">
    <property type="entry name" value="P-loop containing nucleotide triphosphate hydrolases"/>
    <property type="match status" value="1"/>
</dbReference>
<dbReference type="STRING" id="341454.A0A4S2MSR3"/>
<name>A0A4S2MSR3_9PEZI</name>
<gene>
    <name evidence="12" type="ORF">EX30DRAFT_397136</name>
</gene>
<dbReference type="PROSITE" id="PS00518">
    <property type="entry name" value="ZF_RING_1"/>
    <property type="match status" value="1"/>
</dbReference>
<dbReference type="Pfam" id="PF13923">
    <property type="entry name" value="zf-C3HC4_2"/>
    <property type="match status" value="1"/>
</dbReference>